<dbReference type="InterPro" id="IPR011067">
    <property type="entry name" value="Plasmid_toxin/cell-grow_inhib"/>
</dbReference>
<protein>
    <submittedName>
        <fullName evidence="1">Uncharacterized protein</fullName>
    </submittedName>
</protein>
<gene>
    <name evidence="1" type="ORF">S101395_00823</name>
</gene>
<dbReference type="Proteomes" id="UP000196877">
    <property type="component" value="Chromosome"/>
</dbReference>
<sequence length="144" mass="16737">MGNPEEKIGKVCTSLEKYFDARAGKVRVKRRPVLIIGHEDDYESPTNIDFEILPISTMKKMKPHEKYDIPLEADLYKNVGLNEKSYIRAHKTTWNHIKHMGIEKPIGDLKDVDNEIFRKAVLLNETWVTSRTNKELNPEENSED</sequence>
<dbReference type="RefSeq" id="WP_088272708.1">
    <property type="nucleotide sequence ID" value="NZ_CABJEH010000007.1"/>
</dbReference>
<reference evidence="1 2" key="1">
    <citation type="submission" date="2017-06" db="EMBL/GenBank/DDBJ databases">
        <title>Genome sequence of Bacillus sonorensis strain SRCM101395.</title>
        <authorList>
            <person name="Cho S.H."/>
        </authorList>
    </citation>
    <scope>NUCLEOTIDE SEQUENCE [LARGE SCALE GENOMIC DNA]</scope>
    <source>
        <strain evidence="1 2">SRCM101395</strain>
    </source>
</reference>
<evidence type="ECO:0000313" key="1">
    <source>
        <dbReference type="EMBL" id="ASB87377.1"/>
    </source>
</evidence>
<dbReference type="Gene3D" id="2.30.30.110">
    <property type="match status" value="1"/>
</dbReference>
<name>A0ABN5ABB4_9BACI</name>
<organism evidence="1 2">
    <name type="scientific">Bacillus sonorensis</name>
    <dbReference type="NCBI Taxonomy" id="119858"/>
    <lineage>
        <taxon>Bacteria</taxon>
        <taxon>Bacillati</taxon>
        <taxon>Bacillota</taxon>
        <taxon>Bacilli</taxon>
        <taxon>Bacillales</taxon>
        <taxon>Bacillaceae</taxon>
        <taxon>Bacillus</taxon>
    </lineage>
</organism>
<evidence type="ECO:0000313" key="2">
    <source>
        <dbReference type="Proteomes" id="UP000196877"/>
    </source>
</evidence>
<accession>A0ABN5ABB4</accession>
<dbReference type="EMBL" id="CP021920">
    <property type="protein sequence ID" value="ASB87377.1"/>
    <property type="molecule type" value="Genomic_DNA"/>
</dbReference>
<keyword evidence="2" id="KW-1185">Reference proteome</keyword>
<proteinExistence type="predicted"/>